<feature type="domain" description="Fibronectin type-III" evidence="3">
    <location>
        <begin position="664"/>
        <end position="749"/>
    </location>
</feature>
<dbReference type="STRING" id="178356.SAMN05216269_10758"/>
<feature type="signal peptide" evidence="2">
    <location>
        <begin position="1"/>
        <end position="19"/>
    </location>
</feature>
<dbReference type="Pfam" id="PF13583">
    <property type="entry name" value="Reprolysin_4"/>
    <property type="match status" value="1"/>
</dbReference>
<dbReference type="SUPFAM" id="SSF49265">
    <property type="entry name" value="Fibronectin type III"/>
    <property type="match status" value="1"/>
</dbReference>
<dbReference type="InterPro" id="IPR024079">
    <property type="entry name" value="MetalloPept_cat_dom_sf"/>
</dbReference>
<reference evidence="5" key="1">
    <citation type="submission" date="2016-11" db="EMBL/GenBank/DDBJ databases">
        <authorList>
            <person name="Varghese N."/>
            <person name="Submissions S."/>
        </authorList>
    </citation>
    <scope>NUCLEOTIDE SEQUENCE [LARGE SCALE GENOMIC DNA]</scope>
    <source>
        <strain evidence="5">CGMCC 1.2749</strain>
    </source>
</reference>
<dbReference type="RefSeq" id="WP_073209015.1">
    <property type="nucleotide sequence ID" value="NZ_FRCL01000007.1"/>
</dbReference>
<sequence>MKKNLLSIAMIAITSFSFAQGGTLWKSTIKKNTSAVFENKSQLLNAKIFELDVTELNKSLLNSPKRSALTSKSNTIISFPNADGKLERYRIFESSNMDPALAAKYPEIKSYVGNGIDNPTSSIYFSTSPLGIQTMAINADKSAVFIEPYTKDLSAYVVYKKSDTVASLSKFECTIIANAKKDLKNNSLLNRPNADDGNLRTFRLAQSVTGEYTTYFGGTKALALAAINNTMTRVNGVFEKDFGVHMNLIANNDLLIYTTASTDPYSASASKANWNQELQTNLTNVIGSANYDIGHLFGGDGGGGNAGCIGCVCKNPTTAVPLGKGSGYTSPGDGIPQGDNFDIDYVAHEMGHQFGGNHTFTQSNEGTGAQMEPGSGSTIMGYAGITALDVQPHSDPFFHAISIQQVTNYVKTTTCQTTTLTGNAVPTASAGLDYTIPKSTPFMLTGAGTDANGDIITYQWEEMDNGTTSAAPSATKTTGPNFRSYNPSTSTVRYFPKMSSVLTGATTTAGTELTVEALSSVARTLNFRLTVRDNHAGGPANNSDDAIITVNATAGPFTVSAPNTAVSYVGGSSQTITWNVAGTTANGVNTANVDILLSTDGGTTFPVTLLAATPNDGTQAVTIPNTAGTLNRIMVKGTNHIFFDVSNTNFTITAGSTDTVVPSAPTTLAASGTTQTTTNLSWTASTDNVAVTGYDVYQGTTLKATVTGTTYSATGLTASTAYDFSVKAKDAAGNISAASNVATVTTLAPVADTTAPTAPTALTASGTTTTTTSLSWTASTDNVGVTGYDVYQGATLKATVTTTTYSVTGLTAATAYTFSVKAKDAAGNISASSNVVNVTTATTAIVYCTSQGNSVADEKIGKVQLGTIINTSTGGTGYTDFTAISTNLTLGTANTITITPAWTSTVYSEGYSVWIDYNKDGDFIDAGEQVYTKAASTATPASGSFTIPATATLGATRMRVSMKYNGIPTACEAFSYGQVEDYTVNIVSAAKESVTSRNTIAEINLYPNPASSVINLTSVSDNATFKVYNLLGQTVINGKLSNGSINVSSINAGNYILEITDKETTTVKRFIKQ</sequence>
<accession>A0A1M7LPA2</accession>
<dbReference type="CDD" id="cd00063">
    <property type="entry name" value="FN3"/>
    <property type="match status" value="1"/>
</dbReference>
<dbReference type="SUPFAM" id="SSF55486">
    <property type="entry name" value="Metalloproteases ('zincins'), catalytic domain"/>
    <property type="match status" value="1"/>
</dbReference>
<dbReference type="SMART" id="SM00060">
    <property type="entry name" value="FN3"/>
    <property type="match status" value="2"/>
</dbReference>
<protein>
    <submittedName>
        <fullName evidence="4">Por secretion system C-terminal sorting domain-containing protein</fullName>
    </submittedName>
</protein>
<dbReference type="OrthoDB" id="9792152at2"/>
<dbReference type="InterPro" id="IPR045474">
    <property type="entry name" value="GEVED"/>
</dbReference>
<dbReference type="InterPro" id="IPR036116">
    <property type="entry name" value="FN3_sf"/>
</dbReference>
<organism evidence="4 5">
    <name type="scientific">Flavobacterium xinjiangense</name>
    <dbReference type="NCBI Taxonomy" id="178356"/>
    <lineage>
        <taxon>Bacteria</taxon>
        <taxon>Pseudomonadati</taxon>
        <taxon>Bacteroidota</taxon>
        <taxon>Flavobacteriia</taxon>
        <taxon>Flavobacteriales</taxon>
        <taxon>Flavobacteriaceae</taxon>
        <taxon>Flavobacterium</taxon>
    </lineage>
</organism>
<evidence type="ECO:0000256" key="2">
    <source>
        <dbReference type="SAM" id="SignalP"/>
    </source>
</evidence>
<dbReference type="Gene3D" id="2.60.40.10">
    <property type="entry name" value="Immunoglobulins"/>
    <property type="match status" value="3"/>
</dbReference>
<name>A0A1M7LPA2_9FLAO</name>
<dbReference type="NCBIfam" id="TIGR04183">
    <property type="entry name" value="Por_Secre_tail"/>
    <property type="match status" value="1"/>
</dbReference>
<proteinExistence type="predicted"/>
<keyword evidence="5" id="KW-1185">Reference proteome</keyword>
<dbReference type="Proteomes" id="UP000184092">
    <property type="component" value="Unassembled WGS sequence"/>
</dbReference>
<dbReference type="InterPro" id="IPR013783">
    <property type="entry name" value="Ig-like_fold"/>
</dbReference>
<evidence type="ECO:0000313" key="5">
    <source>
        <dbReference type="Proteomes" id="UP000184092"/>
    </source>
</evidence>
<keyword evidence="1 2" id="KW-0732">Signal</keyword>
<evidence type="ECO:0000259" key="3">
    <source>
        <dbReference type="PROSITE" id="PS50853"/>
    </source>
</evidence>
<evidence type="ECO:0000256" key="1">
    <source>
        <dbReference type="ARBA" id="ARBA00022729"/>
    </source>
</evidence>
<dbReference type="EMBL" id="FRCL01000007">
    <property type="protein sequence ID" value="SHM79469.1"/>
    <property type="molecule type" value="Genomic_DNA"/>
</dbReference>
<dbReference type="Gene3D" id="3.40.390.10">
    <property type="entry name" value="Collagenase (Catalytic Domain)"/>
    <property type="match status" value="1"/>
</dbReference>
<feature type="chain" id="PRO_5012116311" evidence="2">
    <location>
        <begin position="20"/>
        <end position="1073"/>
    </location>
</feature>
<dbReference type="GO" id="GO:0008237">
    <property type="term" value="F:metallopeptidase activity"/>
    <property type="evidence" value="ECO:0007669"/>
    <property type="project" value="InterPro"/>
</dbReference>
<feature type="domain" description="Fibronectin type-III" evidence="3">
    <location>
        <begin position="758"/>
        <end position="843"/>
    </location>
</feature>
<dbReference type="Pfam" id="PF20009">
    <property type="entry name" value="GEVED"/>
    <property type="match status" value="1"/>
</dbReference>
<gene>
    <name evidence="4" type="ORF">SAMN05216269_10758</name>
</gene>
<dbReference type="InterPro" id="IPR026444">
    <property type="entry name" value="Secre_tail"/>
</dbReference>
<dbReference type="PROSITE" id="PS50853">
    <property type="entry name" value="FN3"/>
    <property type="match status" value="2"/>
</dbReference>
<dbReference type="InterPro" id="IPR003961">
    <property type="entry name" value="FN3_dom"/>
</dbReference>
<dbReference type="Pfam" id="PF18962">
    <property type="entry name" value="Por_Secre_tail"/>
    <property type="match status" value="1"/>
</dbReference>
<dbReference type="Pfam" id="PF00041">
    <property type="entry name" value="fn3"/>
    <property type="match status" value="2"/>
</dbReference>
<dbReference type="AlphaFoldDB" id="A0A1M7LPA2"/>
<evidence type="ECO:0000313" key="4">
    <source>
        <dbReference type="EMBL" id="SHM79469.1"/>
    </source>
</evidence>